<reference evidence="6" key="1">
    <citation type="submission" date="2023-05" db="EMBL/GenBank/DDBJ databases">
        <authorList>
            <person name="Huff M."/>
        </authorList>
    </citation>
    <scope>NUCLEOTIDE SEQUENCE</scope>
</reference>
<accession>A0AAD2ABQ0</accession>
<comment type="similarity">
    <text evidence="1">Belongs to the NFYB/HAP3 subunit family.</text>
</comment>
<keyword evidence="2" id="KW-0805">Transcription regulation</keyword>
<dbReference type="GO" id="GO:0000978">
    <property type="term" value="F:RNA polymerase II cis-regulatory region sequence-specific DNA binding"/>
    <property type="evidence" value="ECO:0007669"/>
    <property type="project" value="TreeGrafter"/>
</dbReference>
<dbReference type="Gene3D" id="1.10.20.10">
    <property type="entry name" value="Histone, subunit A"/>
    <property type="match status" value="1"/>
</dbReference>
<protein>
    <recommendedName>
        <fullName evidence="5">Transcription factor CBF/NF-Y/archaeal histone domain-containing protein</fullName>
    </recommendedName>
</protein>
<dbReference type="Pfam" id="PF00808">
    <property type="entry name" value="CBFD_NFYB_HMF"/>
    <property type="match status" value="1"/>
</dbReference>
<evidence type="ECO:0000313" key="6">
    <source>
        <dbReference type="EMBL" id="CAI9782325.1"/>
    </source>
</evidence>
<dbReference type="InterPro" id="IPR027113">
    <property type="entry name" value="Transc_fact_NFYB/HAP3"/>
</dbReference>
<evidence type="ECO:0000256" key="1">
    <source>
        <dbReference type="ARBA" id="ARBA00009053"/>
    </source>
</evidence>
<keyword evidence="3" id="KW-0238">DNA-binding</keyword>
<organism evidence="6 7">
    <name type="scientific">Fraxinus pennsylvanica</name>
    <dbReference type="NCBI Taxonomy" id="56036"/>
    <lineage>
        <taxon>Eukaryota</taxon>
        <taxon>Viridiplantae</taxon>
        <taxon>Streptophyta</taxon>
        <taxon>Embryophyta</taxon>
        <taxon>Tracheophyta</taxon>
        <taxon>Spermatophyta</taxon>
        <taxon>Magnoliopsida</taxon>
        <taxon>eudicotyledons</taxon>
        <taxon>Gunneridae</taxon>
        <taxon>Pentapetalae</taxon>
        <taxon>asterids</taxon>
        <taxon>lamiids</taxon>
        <taxon>Lamiales</taxon>
        <taxon>Oleaceae</taxon>
        <taxon>Oleeae</taxon>
        <taxon>Fraxinus</taxon>
    </lineage>
</organism>
<evidence type="ECO:0000256" key="4">
    <source>
        <dbReference type="ARBA" id="ARBA00023163"/>
    </source>
</evidence>
<dbReference type="PANTHER" id="PTHR11064:SF9">
    <property type="entry name" value="NUCLEAR TRANSCRIPTION FACTOR Y SUBUNIT BETA"/>
    <property type="match status" value="1"/>
</dbReference>
<evidence type="ECO:0000256" key="2">
    <source>
        <dbReference type="ARBA" id="ARBA00023015"/>
    </source>
</evidence>
<evidence type="ECO:0000313" key="7">
    <source>
        <dbReference type="Proteomes" id="UP000834106"/>
    </source>
</evidence>
<dbReference type="InterPro" id="IPR003958">
    <property type="entry name" value="CBFA_NFYB_domain"/>
</dbReference>
<sequence>MEEGFSGNNPSSSSTKISHKPEVVPLATLARIMNIILPEDVKIADGTKKRGKECVVEFIYYATNQAIKKHGGACYVTLTTQDVNDAMRTLGLDNYIEPLTIRIIA</sequence>
<evidence type="ECO:0000259" key="5">
    <source>
        <dbReference type="Pfam" id="PF00808"/>
    </source>
</evidence>
<dbReference type="InterPro" id="IPR009072">
    <property type="entry name" value="Histone-fold"/>
</dbReference>
<evidence type="ECO:0000256" key="3">
    <source>
        <dbReference type="ARBA" id="ARBA00023125"/>
    </source>
</evidence>
<dbReference type="SUPFAM" id="SSF47113">
    <property type="entry name" value="Histone-fold"/>
    <property type="match status" value="1"/>
</dbReference>
<proteinExistence type="inferred from homology"/>
<keyword evidence="4" id="KW-0804">Transcription</keyword>
<dbReference type="EMBL" id="OU503054">
    <property type="protein sequence ID" value="CAI9782325.1"/>
    <property type="molecule type" value="Genomic_DNA"/>
</dbReference>
<dbReference type="PANTHER" id="PTHR11064">
    <property type="entry name" value="CCAAT-BINDING TRANSCRIPTION FACTOR-RELATED"/>
    <property type="match status" value="1"/>
</dbReference>
<dbReference type="AlphaFoldDB" id="A0AAD2ABQ0"/>
<keyword evidence="7" id="KW-1185">Reference proteome</keyword>
<feature type="domain" description="Transcription factor CBF/NF-Y/archaeal histone" evidence="5">
    <location>
        <begin position="24"/>
        <end position="87"/>
    </location>
</feature>
<gene>
    <name evidence="6" type="ORF">FPE_LOCUS29755</name>
</gene>
<dbReference type="GO" id="GO:0001228">
    <property type="term" value="F:DNA-binding transcription activator activity, RNA polymerase II-specific"/>
    <property type="evidence" value="ECO:0007669"/>
    <property type="project" value="InterPro"/>
</dbReference>
<name>A0AAD2ABQ0_9LAMI</name>
<dbReference type="Proteomes" id="UP000834106">
    <property type="component" value="Chromosome 19"/>
</dbReference>
<dbReference type="GO" id="GO:0046982">
    <property type="term" value="F:protein heterodimerization activity"/>
    <property type="evidence" value="ECO:0007669"/>
    <property type="project" value="InterPro"/>
</dbReference>
<dbReference type="GO" id="GO:0016602">
    <property type="term" value="C:CCAAT-binding factor complex"/>
    <property type="evidence" value="ECO:0007669"/>
    <property type="project" value="InterPro"/>
</dbReference>